<dbReference type="EMBL" id="CAJEWN010001653">
    <property type="protein sequence ID" value="CAD2199147.1"/>
    <property type="molecule type" value="Genomic_DNA"/>
</dbReference>
<comment type="caution">
    <text evidence="2">The sequence shown here is derived from an EMBL/GenBank/DDBJ whole genome shotgun (WGS) entry which is preliminary data.</text>
</comment>
<evidence type="ECO:0000259" key="1">
    <source>
        <dbReference type="Pfam" id="PF20252"/>
    </source>
</evidence>
<dbReference type="Proteomes" id="UP000580250">
    <property type="component" value="Unassembled WGS sequence"/>
</dbReference>
<dbReference type="InterPro" id="IPR046455">
    <property type="entry name" value="Sec7/BIG1-like_C"/>
</dbReference>
<evidence type="ECO:0000313" key="3">
    <source>
        <dbReference type="Proteomes" id="UP000580250"/>
    </source>
</evidence>
<feature type="domain" description="Sec7/BIG1-like C-terminal" evidence="1">
    <location>
        <begin position="3"/>
        <end position="78"/>
    </location>
</feature>
<organism evidence="2 3">
    <name type="scientific">Meloidogyne enterolobii</name>
    <name type="common">Root-knot nematode worm</name>
    <name type="synonym">Meloidogyne mayaguensis</name>
    <dbReference type="NCBI Taxonomy" id="390850"/>
    <lineage>
        <taxon>Eukaryota</taxon>
        <taxon>Metazoa</taxon>
        <taxon>Ecdysozoa</taxon>
        <taxon>Nematoda</taxon>
        <taxon>Chromadorea</taxon>
        <taxon>Rhabditida</taxon>
        <taxon>Tylenchina</taxon>
        <taxon>Tylenchomorpha</taxon>
        <taxon>Tylenchoidea</taxon>
        <taxon>Meloidogynidae</taxon>
        <taxon>Meloidogyninae</taxon>
        <taxon>Meloidogyne</taxon>
    </lineage>
</organism>
<dbReference type="Pfam" id="PF20252">
    <property type="entry name" value="BIG2_C"/>
    <property type="match status" value="1"/>
</dbReference>
<dbReference type="OrthoDB" id="18431at2759"/>
<name>A0A6V7XJV0_MELEN</name>
<evidence type="ECO:0000313" key="2">
    <source>
        <dbReference type="EMBL" id="CAD2199147.1"/>
    </source>
</evidence>
<protein>
    <recommendedName>
        <fullName evidence="1">Sec7/BIG1-like C-terminal domain-containing protein</fullName>
    </recommendedName>
</protein>
<accession>A0A6V7XJV0</accession>
<sequence length="96" mass="11332">MFKKQLQKTVKYALEYYLTSHSDTFRSYWLTVVQMILNRTCDLPNDRFAELGVEFRLSLTSLIESEEQPIIRSALHRVVQRFITHEHPNSSINTIS</sequence>
<proteinExistence type="predicted"/>
<reference evidence="2 3" key="1">
    <citation type="submission" date="2020-08" db="EMBL/GenBank/DDBJ databases">
        <authorList>
            <person name="Koutsovoulos G."/>
            <person name="Danchin GJ E."/>
        </authorList>
    </citation>
    <scope>NUCLEOTIDE SEQUENCE [LARGE SCALE GENOMIC DNA]</scope>
</reference>
<dbReference type="AlphaFoldDB" id="A0A6V7XJV0"/>
<gene>
    <name evidence="2" type="ORF">MENT_LOCUS52517</name>
</gene>